<dbReference type="CDD" id="cd06257">
    <property type="entry name" value="DnaJ"/>
    <property type="match status" value="1"/>
</dbReference>
<evidence type="ECO:0000313" key="4">
    <source>
        <dbReference type="EMBL" id="SHL55627.1"/>
    </source>
</evidence>
<feature type="transmembrane region" description="Helical" evidence="3">
    <location>
        <begin position="46"/>
        <end position="64"/>
    </location>
</feature>
<keyword evidence="1" id="KW-0235">DNA replication</keyword>
<evidence type="ECO:0000313" key="5">
    <source>
        <dbReference type="Proteomes" id="UP000184386"/>
    </source>
</evidence>
<gene>
    <name evidence="4" type="ORF">SAMN02745136_05171</name>
</gene>
<dbReference type="Gene3D" id="1.10.287.110">
    <property type="entry name" value="DnaJ domain"/>
    <property type="match status" value="1"/>
</dbReference>
<feature type="transmembrane region" description="Helical" evidence="3">
    <location>
        <begin position="76"/>
        <end position="94"/>
    </location>
</feature>
<dbReference type="GO" id="GO:0006260">
    <property type="term" value="P:DNA replication"/>
    <property type="evidence" value="ECO:0007669"/>
    <property type="project" value="UniProtKB-KW"/>
</dbReference>
<proteinExistence type="predicted"/>
<dbReference type="InterPro" id="IPR036869">
    <property type="entry name" value="J_dom_sf"/>
</dbReference>
<organism evidence="4 5">
    <name type="scientific">Anaerocolumna jejuensis DSM 15929</name>
    <dbReference type="NCBI Taxonomy" id="1121322"/>
    <lineage>
        <taxon>Bacteria</taxon>
        <taxon>Bacillati</taxon>
        <taxon>Bacillota</taxon>
        <taxon>Clostridia</taxon>
        <taxon>Lachnospirales</taxon>
        <taxon>Lachnospiraceae</taxon>
        <taxon>Anaerocolumna</taxon>
    </lineage>
</organism>
<protein>
    <recommendedName>
        <fullName evidence="6">DnaJ domain-containing protein</fullName>
    </recommendedName>
</protein>
<feature type="transmembrane region" description="Helical" evidence="3">
    <location>
        <begin position="21"/>
        <end position="40"/>
    </location>
</feature>
<name>A0A1M7BL30_9FIRM</name>
<accession>A0A1M7BL30</accession>
<dbReference type="STRING" id="1121322.SAMN02745136_05171"/>
<keyword evidence="3" id="KW-1133">Transmembrane helix</keyword>
<dbReference type="Proteomes" id="UP000184386">
    <property type="component" value="Unassembled WGS sequence"/>
</dbReference>
<evidence type="ECO:0000256" key="1">
    <source>
        <dbReference type="ARBA" id="ARBA00022705"/>
    </source>
</evidence>
<evidence type="ECO:0000256" key="2">
    <source>
        <dbReference type="SAM" id="MobiDB-lite"/>
    </source>
</evidence>
<keyword evidence="3" id="KW-0812">Transmembrane</keyword>
<dbReference type="InterPro" id="IPR001623">
    <property type="entry name" value="DnaJ_domain"/>
</dbReference>
<reference evidence="4 5" key="1">
    <citation type="submission" date="2016-11" db="EMBL/GenBank/DDBJ databases">
        <authorList>
            <person name="Jaros S."/>
            <person name="Januszkiewicz K."/>
            <person name="Wedrychowicz H."/>
        </authorList>
    </citation>
    <scope>NUCLEOTIDE SEQUENCE [LARGE SCALE GENOMIC DNA]</scope>
    <source>
        <strain evidence="4 5">DSM 15929</strain>
    </source>
</reference>
<sequence length="250" mass="28687">MESNTKEGSIKANKLLEGLKVFIANVLIFTIIDLLMFRLIHVKHSFLTSMVYSLIAYFVTVAYKDTVMESKKINNFSFYFWGLILPFVMGYGIYQLVWNDETMSQYINMRGLIDTVFYEGKVKGILAEFLLNSSAVSFERLLVFAALIITDVKRKRSPREENNAEEGGKASYEDTKKKESVGEEKTAGEATENGETVTEFFKGVKNIDNLKKRYRDLLKIYHPDNNAGDTEVTVKIKEEFELLEKQFLGK</sequence>
<dbReference type="EMBL" id="FRAC01000037">
    <property type="protein sequence ID" value="SHL55627.1"/>
    <property type="molecule type" value="Genomic_DNA"/>
</dbReference>
<dbReference type="RefSeq" id="WP_073280075.1">
    <property type="nucleotide sequence ID" value="NZ_FRAC01000037.1"/>
</dbReference>
<dbReference type="AlphaFoldDB" id="A0A1M7BL30"/>
<keyword evidence="5" id="KW-1185">Reference proteome</keyword>
<feature type="compositionally biased region" description="Basic and acidic residues" evidence="2">
    <location>
        <begin position="158"/>
        <end position="187"/>
    </location>
</feature>
<feature type="region of interest" description="Disordered" evidence="2">
    <location>
        <begin position="158"/>
        <end position="192"/>
    </location>
</feature>
<dbReference type="SUPFAM" id="SSF46565">
    <property type="entry name" value="Chaperone J-domain"/>
    <property type="match status" value="1"/>
</dbReference>
<keyword evidence="3" id="KW-0472">Membrane</keyword>
<evidence type="ECO:0008006" key="6">
    <source>
        <dbReference type="Google" id="ProtNLM"/>
    </source>
</evidence>
<evidence type="ECO:0000256" key="3">
    <source>
        <dbReference type="SAM" id="Phobius"/>
    </source>
</evidence>
<dbReference type="OrthoDB" id="2062944at2"/>